<reference evidence="2" key="1">
    <citation type="journal article" date="2019" name="Int. J. Syst. Evol. Microbiol.">
        <title>The Global Catalogue of Microorganisms (GCM) 10K type strain sequencing project: providing services to taxonomists for standard genome sequencing and annotation.</title>
        <authorList>
            <consortium name="The Broad Institute Genomics Platform"/>
            <consortium name="The Broad Institute Genome Sequencing Center for Infectious Disease"/>
            <person name="Wu L."/>
            <person name="Ma J."/>
        </authorList>
    </citation>
    <scope>NUCLEOTIDE SEQUENCE [LARGE SCALE GENOMIC DNA]</scope>
    <source>
        <strain evidence="2">KCTC 52274</strain>
    </source>
</reference>
<accession>A0ABW5LK27</accession>
<organism evidence="1 2">
    <name type="scientific">Aquimarina rubra</name>
    <dbReference type="NCBI Taxonomy" id="1920033"/>
    <lineage>
        <taxon>Bacteria</taxon>
        <taxon>Pseudomonadati</taxon>
        <taxon>Bacteroidota</taxon>
        <taxon>Flavobacteriia</taxon>
        <taxon>Flavobacteriales</taxon>
        <taxon>Flavobacteriaceae</taxon>
        <taxon>Aquimarina</taxon>
    </lineage>
</organism>
<dbReference type="Proteomes" id="UP001597319">
    <property type="component" value="Unassembled WGS sequence"/>
</dbReference>
<dbReference type="EMBL" id="JBHULE010000019">
    <property type="protein sequence ID" value="MFD2564223.1"/>
    <property type="molecule type" value="Genomic_DNA"/>
</dbReference>
<evidence type="ECO:0000313" key="1">
    <source>
        <dbReference type="EMBL" id="MFD2564223.1"/>
    </source>
</evidence>
<comment type="caution">
    <text evidence="1">The sequence shown here is derived from an EMBL/GenBank/DDBJ whole genome shotgun (WGS) entry which is preliminary data.</text>
</comment>
<proteinExistence type="predicted"/>
<keyword evidence="2" id="KW-1185">Reference proteome</keyword>
<gene>
    <name evidence="1" type="ORF">ACFSR1_16200</name>
</gene>
<sequence length="147" mass="16657">MPKSNYCLIDPDGGSLKVRVTANNGIRSGSVFILWEIQNGKWEKKEKFNVITGDDGVDEFILLEKPDDIENDSLAWSINACSSINNVERGEFSITIIQDGKDRWKKESSRLVPKCSDGKQLQFGSHVIFKHMISEHIPTSDLWKDTE</sequence>
<name>A0ABW5LK27_9FLAO</name>
<evidence type="ECO:0000313" key="2">
    <source>
        <dbReference type="Proteomes" id="UP001597319"/>
    </source>
</evidence>
<dbReference type="RefSeq" id="WP_378294063.1">
    <property type="nucleotide sequence ID" value="NZ_JBHULE010000019.1"/>
</dbReference>
<protein>
    <submittedName>
        <fullName evidence="1">Uncharacterized protein</fullName>
    </submittedName>
</protein>